<evidence type="ECO:0000313" key="2">
    <source>
        <dbReference type="EMBL" id="CCF63693.1"/>
    </source>
</evidence>
<feature type="region of interest" description="Disordered" evidence="1">
    <location>
        <begin position="58"/>
        <end position="80"/>
    </location>
</feature>
<dbReference type="EMBL" id="FO082843">
    <property type="protein sequence ID" value="CCF63693.1"/>
    <property type="molecule type" value="Genomic_DNA"/>
</dbReference>
<dbReference type="AlphaFoldDB" id="H6RA85"/>
<dbReference type="Proteomes" id="UP000008190">
    <property type="component" value="Chromosome"/>
</dbReference>
<evidence type="ECO:0000313" key="3">
    <source>
        <dbReference type="Proteomes" id="UP000008190"/>
    </source>
</evidence>
<dbReference type="KEGG" id="ncy:NOCYR_2924"/>
<accession>H6RA85</accession>
<evidence type="ECO:0000256" key="1">
    <source>
        <dbReference type="SAM" id="MobiDB-lite"/>
    </source>
</evidence>
<reference evidence="2 3" key="1">
    <citation type="journal article" date="2012" name="J. Bacteriol.">
        <title>Genome sequence of the human- and animal-pathogenic strain Nocardia cyriacigeorgica GUH-2.</title>
        <authorList>
            <person name="Zoropogui A."/>
            <person name="Pujic P."/>
            <person name="Normand P."/>
            <person name="Barbe V."/>
            <person name="Beaman B."/>
            <person name="Beaman L."/>
            <person name="Boiron P."/>
            <person name="Colinon C."/>
            <person name="Deredjian A."/>
            <person name="Graindorge A."/>
            <person name="Mangenot S."/>
            <person name="Nazaret S."/>
            <person name="Neto M."/>
            <person name="Petit S."/>
            <person name="Roche D."/>
            <person name="Vallenet D."/>
            <person name="Rodriguez-Nava V."/>
            <person name="Richard Y."/>
            <person name="Cournoyer B."/>
            <person name="Blaha D."/>
        </authorList>
    </citation>
    <scope>NUCLEOTIDE SEQUENCE [LARGE SCALE GENOMIC DNA]</scope>
    <source>
        <strain evidence="2 3">GUH-2</strain>
    </source>
</reference>
<dbReference type="HOGENOM" id="CLU_2586178_0_0_11"/>
<organism evidence="2 3">
    <name type="scientific">Nocardia cyriacigeorgica (strain GUH-2)</name>
    <dbReference type="NCBI Taxonomy" id="1127134"/>
    <lineage>
        <taxon>Bacteria</taxon>
        <taxon>Bacillati</taxon>
        <taxon>Actinomycetota</taxon>
        <taxon>Actinomycetes</taxon>
        <taxon>Mycobacteriales</taxon>
        <taxon>Nocardiaceae</taxon>
        <taxon>Nocardia</taxon>
    </lineage>
</organism>
<sequence>MSDSAYLTSMRGTSTCVFAVNQSEYLAHGNLTATLRLVAVTRTTRGHTEMSWTTRLDREPTSTIVTSGGQAHPAGPGCAG</sequence>
<protein>
    <submittedName>
        <fullName evidence="2">Uncharacterized protein</fullName>
    </submittedName>
</protein>
<gene>
    <name evidence="2" type="ordered locus">NOCYR_2924</name>
</gene>
<keyword evidence="3" id="KW-1185">Reference proteome</keyword>
<proteinExistence type="predicted"/>
<name>H6RA85_NOCCG</name>